<evidence type="ECO:0000313" key="11">
    <source>
        <dbReference type="EMBL" id="CAB4847533.1"/>
    </source>
</evidence>
<evidence type="ECO:0000256" key="1">
    <source>
        <dbReference type="ARBA" id="ARBA00001946"/>
    </source>
</evidence>
<evidence type="ECO:0000256" key="3">
    <source>
        <dbReference type="ARBA" id="ARBA00022723"/>
    </source>
</evidence>
<dbReference type="PROSITE" id="PS51435">
    <property type="entry name" value="AP_NUCLEASE_F1_4"/>
    <property type="match status" value="1"/>
</dbReference>
<evidence type="ECO:0000313" key="7">
    <source>
        <dbReference type="EMBL" id="CAB4330530.1"/>
    </source>
</evidence>
<comment type="cofactor">
    <cofactor evidence="1">
        <name>Mg(2+)</name>
        <dbReference type="ChEBI" id="CHEBI:18420"/>
    </cofactor>
</comment>
<dbReference type="NCBIfam" id="TIGR00633">
    <property type="entry name" value="xth"/>
    <property type="match status" value="1"/>
</dbReference>
<protein>
    <submittedName>
        <fullName evidence="8">Unannotated protein</fullName>
    </submittedName>
</protein>
<dbReference type="AlphaFoldDB" id="A0A6J5ZEW9"/>
<gene>
    <name evidence="9" type="ORF">UFOPK2824_00502</name>
    <name evidence="10" type="ORF">UFOPK3037_01237</name>
    <name evidence="11" type="ORF">UFOPK3278_00603</name>
    <name evidence="8" type="ORF">UFOPK3406_01016</name>
    <name evidence="7" type="ORF">UFOPK3925_00131</name>
    <name evidence="12" type="ORF">UFOPK4097_01374</name>
</gene>
<dbReference type="InterPro" id="IPR037493">
    <property type="entry name" value="ExoIII-like"/>
</dbReference>
<dbReference type="InterPro" id="IPR036691">
    <property type="entry name" value="Endo/exonu/phosph_ase_sf"/>
</dbReference>
<dbReference type="GO" id="GO:0006281">
    <property type="term" value="P:DNA repair"/>
    <property type="evidence" value="ECO:0007669"/>
    <property type="project" value="InterPro"/>
</dbReference>
<evidence type="ECO:0000313" key="9">
    <source>
        <dbReference type="EMBL" id="CAB4747145.1"/>
    </source>
</evidence>
<dbReference type="EMBL" id="CAFBIX010000017">
    <property type="protein sequence ID" value="CAB4847533.1"/>
    <property type="molecule type" value="Genomic_DNA"/>
</dbReference>
<reference evidence="8" key="1">
    <citation type="submission" date="2020-05" db="EMBL/GenBank/DDBJ databases">
        <authorList>
            <person name="Chiriac C."/>
            <person name="Salcher M."/>
            <person name="Ghai R."/>
            <person name="Kavagutti S V."/>
        </authorList>
    </citation>
    <scope>NUCLEOTIDE SEQUENCE</scope>
</reference>
<dbReference type="Gene3D" id="3.60.10.10">
    <property type="entry name" value="Endonuclease/exonuclease/phosphatase"/>
    <property type="match status" value="1"/>
</dbReference>
<name>A0A6J5ZEW9_9ZZZZ</name>
<dbReference type="InterPro" id="IPR005135">
    <property type="entry name" value="Endo/exonuclease/phosphatase"/>
</dbReference>
<dbReference type="EMBL" id="CAESAI010000024">
    <property type="protein sequence ID" value="CAB4341244.1"/>
    <property type="molecule type" value="Genomic_DNA"/>
</dbReference>
<dbReference type="EMBL" id="CAFBPK010000028">
    <property type="protein sequence ID" value="CAB5027901.1"/>
    <property type="molecule type" value="Genomic_DNA"/>
</dbReference>
<organism evidence="8">
    <name type="scientific">freshwater metagenome</name>
    <dbReference type="NCBI Taxonomy" id="449393"/>
    <lineage>
        <taxon>unclassified sequences</taxon>
        <taxon>metagenomes</taxon>
        <taxon>ecological metagenomes</taxon>
    </lineage>
</organism>
<dbReference type="EMBL" id="CAFAAO010000018">
    <property type="protein sequence ID" value="CAB4810170.1"/>
    <property type="molecule type" value="Genomic_DNA"/>
</dbReference>
<dbReference type="Pfam" id="PF03372">
    <property type="entry name" value="Exo_endo_phos"/>
    <property type="match status" value="1"/>
</dbReference>
<dbReference type="EMBL" id="CAESAD010000001">
    <property type="protein sequence ID" value="CAB4330530.1"/>
    <property type="molecule type" value="Genomic_DNA"/>
</dbReference>
<evidence type="ECO:0000259" key="6">
    <source>
        <dbReference type="Pfam" id="PF03372"/>
    </source>
</evidence>
<evidence type="ECO:0000313" key="12">
    <source>
        <dbReference type="EMBL" id="CAB5027901.1"/>
    </source>
</evidence>
<keyword evidence="4" id="KW-0378">Hydrolase</keyword>
<evidence type="ECO:0000256" key="5">
    <source>
        <dbReference type="ARBA" id="ARBA00022842"/>
    </source>
</evidence>
<proteinExistence type="inferred from homology"/>
<comment type="similarity">
    <text evidence="2">Belongs to the DNA repair enzymes AP/ExoA family.</text>
</comment>
<evidence type="ECO:0000313" key="8">
    <source>
        <dbReference type="EMBL" id="CAB4341244.1"/>
    </source>
</evidence>
<feature type="domain" description="Endonuclease/exonuclease/phosphatase" evidence="6">
    <location>
        <begin position="6"/>
        <end position="262"/>
    </location>
</feature>
<dbReference type="SUPFAM" id="SSF56219">
    <property type="entry name" value="DNase I-like"/>
    <property type="match status" value="1"/>
</dbReference>
<evidence type="ECO:0000313" key="10">
    <source>
        <dbReference type="EMBL" id="CAB4810170.1"/>
    </source>
</evidence>
<keyword evidence="5" id="KW-0460">Magnesium</keyword>
<dbReference type="InterPro" id="IPR004808">
    <property type="entry name" value="AP_endonuc_1"/>
</dbReference>
<dbReference type="GO" id="GO:0008311">
    <property type="term" value="F:double-stranded DNA 3'-5' DNA exonuclease activity"/>
    <property type="evidence" value="ECO:0007669"/>
    <property type="project" value="InterPro"/>
</dbReference>
<sequence length="271" mass="29896">MLGVISANANGVRAALKRGGFDWVKSQLDSGVAEVICLQEVRATTDQLHEVLNSAGLSDLHVAHDSSARLGHAGVAILSTKKLNKIKTGVGPKEFAETGRWVQAEVETKRGPLTVASVYVHSGDAEKPVQQEKYRFLEAMTKRFQAAEKSGELFLACGDFNVGHRELDIKNWKGNLTKAGFLPEERAYFDKWFEKVGVVDLGRKVAGEVEGPYTWWSWRGQAFDNNAGWRIDYHVATSALAPHCNDVVVGRADSYAQRWSDHAPVTAKFNL</sequence>
<accession>A0A6J5ZEW9</accession>
<dbReference type="GO" id="GO:0046872">
    <property type="term" value="F:metal ion binding"/>
    <property type="evidence" value="ECO:0007669"/>
    <property type="project" value="UniProtKB-KW"/>
</dbReference>
<dbReference type="PANTHER" id="PTHR43250:SF2">
    <property type="entry name" value="EXODEOXYRIBONUCLEASE III"/>
    <property type="match status" value="1"/>
</dbReference>
<dbReference type="PANTHER" id="PTHR43250">
    <property type="entry name" value="EXODEOXYRIBONUCLEASE III"/>
    <property type="match status" value="1"/>
</dbReference>
<keyword evidence="3" id="KW-0479">Metal-binding</keyword>
<evidence type="ECO:0000256" key="4">
    <source>
        <dbReference type="ARBA" id="ARBA00022801"/>
    </source>
</evidence>
<dbReference type="EMBL" id="CAEZZD010000059">
    <property type="protein sequence ID" value="CAB4747145.1"/>
    <property type="molecule type" value="Genomic_DNA"/>
</dbReference>
<evidence type="ECO:0000256" key="2">
    <source>
        <dbReference type="ARBA" id="ARBA00007092"/>
    </source>
</evidence>